<accession>A0A540M0Y4</accession>
<dbReference type="AlphaFoldDB" id="A0A540M0Y4"/>
<evidence type="ECO:0000313" key="2">
    <source>
        <dbReference type="EMBL" id="TQD92162.1"/>
    </source>
</evidence>
<gene>
    <name evidence="2" type="ORF">C1H46_022248</name>
</gene>
<proteinExistence type="predicted"/>
<protein>
    <submittedName>
        <fullName evidence="2">Uncharacterized protein</fullName>
    </submittedName>
</protein>
<sequence>MKGRKDSNIPTTKKQIKSNLKYVPRQASTNTQSKPPRPPPPLPPNPTSGWSQWMDGITKAESKEEKDKIDAYTHYALYAPKKQYAVSDPKKISRLPTFENIAP</sequence>
<organism evidence="2 3">
    <name type="scientific">Malus baccata</name>
    <name type="common">Siberian crab apple</name>
    <name type="synonym">Pyrus baccata</name>
    <dbReference type="NCBI Taxonomy" id="106549"/>
    <lineage>
        <taxon>Eukaryota</taxon>
        <taxon>Viridiplantae</taxon>
        <taxon>Streptophyta</taxon>
        <taxon>Embryophyta</taxon>
        <taxon>Tracheophyta</taxon>
        <taxon>Spermatophyta</taxon>
        <taxon>Magnoliopsida</taxon>
        <taxon>eudicotyledons</taxon>
        <taxon>Gunneridae</taxon>
        <taxon>Pentapetalae</taxon>
        <taxon>rosids</taxon>
        <taxon>fabids</taxon>
        <taxon>Rosales</taxon>
        <taxon>Rosaceae</taxon>
        <taxon>Amygdaloideae</taxon>
        <taxon>Maleae</taxon>
        <taxon>Malus</taxon>
    </lineage>
</organism>
<evidence type="ECO:0000313" key="3">
    <source>
        <dbReference type="Proteomes" id="UP000315295"/>
    </source>
</evidence>
<evidence type="ECO:0000256" key="1">
    <source>
        <dbReference type="SAM" id="MobiDB-lite"/>
    </source>
</evidence>
<feature type="compositionally biased region" description="Pro residues" evidence="1">
    <location>
        <begin position="35"/>
        <end position="46"/>
    </location>
</feature>
<keyword evidence="3" id="KW-1185">Reference proteome</keyword>
<dbReference type="EMBL" id="VIEB01000399">
    <property type="protein sequence ID" value="TQD92162.1"/>
    <property type="molecule type" value="Genomic_DNA"/>
</dbReference>
<dbReference type="Proteomes" id="UP000315295">
    <property type="component" value="Unassembled WGS sequence"/>
</dbReference>
<feature type="region of interest" description="Disordered" evidence="1">
    <location>
        <begin position="1"/>
        <end position="52"/>
    </location>
</feature>
<comment type="caution">
    <text evidence="2">The sequence shown here is derived from an EMBL/GenBank/DDBJ whole genome shotgun (WGS) entry which is preliminary data.</text>
</comment>
<reference evidence="2 3" key="1">
    <citation type="journal article" date="2019" name="G3 (Bethesda)">
        <title>Sequencing of a Wild Apple (Malus baccata) Genome Unravels the Differences Between Cultivated and Wild Apple Species Regarding Disease Resistance and Cold Tolerance.</title>
        <authorList>
            <person name="Chen X."/>
        </authorList>
    </citation>
    <scope>NUCLEOTIDE SEQUENCE [LARGE SCALE GENOMIC DNA]</scope>
    <source>
        <strain evidence="3">cv. Shandingzi</strain>
        <tissue evidence="2">Leaves</tissue>
    </source>
</reference>
<name>A0A540M0Y4_MALBA</name>